<comment type="caution">
    <text evidence="3">The sequence shown here is derived from an EMBL/GenBank/DDBJ whole genome shotgun (WGS) entry which is preliminary data.</text>
</comment>
<dbReference type="GeneID" id="28737601"/>
<dbReference type="STRING" id="1664694.A0A0N0NNX3"/>
<gene>
    <name evidence="3" type="ORF">AB675_5506</name>
</gene>
<dbReference type="SUPFAM" id="SSF56059">
    <property type="entry name" value="Glutathione synthetase ATP-binding domain-like"/>
    <property type="match status" value="1"/>
</dbReference>
<evidence type="ECO:0000256" key="1">
    <source>
        <dbReference type="PROSITE-ProRule" id="PRU00409"/>
    </source>
</evidence>
<reference evidence="3 4" key="1">
    <citation type="submission" date="2015-06" db="EMBL/GenBank/DDBJ databases">
        <title>Draft genome of the ant-associated black yeast Phialophora attae CBS 131958.</title>
        <authorList>
            <person name="Moreno L.F."/>
            <person name="Stielow B.J."/>
            <person name="de Hoog S."/>
            <person name="Vicente V.A."/>
            <person name="Weiss V.A."/>
            <person name="de Vries M."/>
            <person name="Cruz L.M."/>
            <person name="Souza E.M."/>
        </authorList>
    </citation>
    <scope>NUCLEOTIDE SEQUENCE [LARGE SCALE GENOMIC DNA]</scope>
    <source>
        <strain evidence="3 4">CBS 131958</strain>
    </source>
</reference>
<dbReference type="Gene3D" id="3.30.470.20">
    <property type="entry name" value="ATP-grasp fold, B domain"/>
    <property type="match status" value="1"/>
</dbReference>
<dbReference type="PROSITE" id="PS50975">
    <property type="entry name" value="ATP_GRASP"/>
    <property type="match status" value="1"/>
</dbReference>
<evidence type="ECO:0000313" key="4">
    <source>
        <dbReference type="Proteomes" id="UP000038010"/>
    </source>
</evidence>
<name>A0A0N0NNX3_9EURO</name>
<dbReference type="GO" id="GO:0046872">
    <property type="term" value="F:metal ion binding"/>
    <property type="evidence" value="ECO:0007669"/>
    <property type="project" value="InterPro"/>
</dbReference>
<feature type="domain" description="ATP-grasp" evidence="2">
    <location>
        <begin position="175"/>
        <end position="369"/>
    </location>
</feature>
<dbReference type="InterPro" id="IPR011761">
    <property type="entry name" value="ATP-grasp"/>
</dbReference>
<dbReference type="AlphaFoldDB" id="A0A0N0NNX3"/>
<dbReference type="Proteomes" id="UP000038010">
    <property type="component" value="Unassembled WGS sequence"/>
</dbReference>
<sequence length="477" mass="53777">MVMSNDLFKNASLILLSLLFLPLTTGITIWASVVGWAFKRNAIRPETPRRNVLVTGVGMSKGLVLARAFHLAGHNVIGADFEPSGALSMGRASKAISRFYRLRSVTSRDSSTVYVQDLMKIIVTEKIDLWVSCSGVASAVEDGEAKEIIEKRTACRAVQFDIETTQTLHEKHTFIKHAGKCGLIIPATHTITSTEAAARILRNAPPDRKYIMKTIGVVDAARADMTLLPKATDEETSRHLQRLTITKECPWILQQYIKGEEFCTHAVVIRGQVKAFVACPSAELLMHYEMLPATSPLSMAMLAFTQRMAKVGGANFTGHLSFDFMVEEEELTSRQPRLYPIECNPRAHTAVVLFAGTQTMVDSYMSFLDGDTASSLVTPAQLGGYKYYWIGHDLFTKVLRPTLALVSLQATLRETLSQYLSFVNHILFWYDGTFAMWDPWPWWWLYHVYWPLRLWSYVRSGKRWSRINVSTTKVFEC</sequence>
<dbReference type="OrthoDB" id="186626at2759"/>
<dbReference type="SUPFAM" id="SSF51735">
    <property type="entry name" value="NAD(P)-binding Rossmann-fold domains"/>
    <property type="match status" value="1"/>
</dbReference>
<dbReference type="Gene3D" id="3.40.50.20">
    <property type="match status" value="1"/>
</dbReference>
<organism evidence="3 4">
    <name type="scientific">Cyphellophora attinorum</name>
    <dbReference type="NCBI Taxonomy" id="1664694"/>
    <lineage>
        <taxon>Eukaryota</taxon>
        <taxon>Fungi</taxon>
        <taxon>Dikarya</taxon>
        <taxon>Ascomycota</taxon>
        <taxon>Pezizomycotina</taxon>
        <taxon>Eurotiomycetes</taxon>
        <taxon>Chaetothyriomycetidae</taxon>
        <taxon>Chaetothyriales</taxon>
        <taxon>Cyphellophoraceae</taxon>
        <taxon>Cyphellophora</taxon>
    </lineage>
</organism>
<keyword evidence="1" id="KW-0547">Nucleotide-binding</keyword>
<dbReference type="RefSeq" id="XP_018002044.1">
    <property type="nucleotide sequence ID" value="XM_018145721.1"/>
</dbReference>
<keyword evidence="1" id="KW-0067">ATP-binding</keyword>
<dbReference type="EMBL" id="LFJN01000008">
    <property type="protein sequence ID" value="KPI42081.1"/>
    <property type="molecule type" value="Genomic_DNA"/>
</dbReference>
<proteinExistence type="predicted"/>
<evidence type="ECO:0000259" key="2">
    <source>
        <dbReference type="PROSITE" id="PS50975"/>
    </source>
</evidence>
<evidence type="ECO:0000313" key="3">
    <source>
        <dbReference type="EMBL" id="KPI42081.1"/>
    </source>
</evidence>
<keyword evidence="4" id="KW-1185">Reference proteome</keyword>
<dbReference type="GO" id="GO:0005524">
    <property type="term" value="F:ATP binding"/>
    <property type="evidence" value="ECO:0007669"/>
    <property type="project" value="UniProtKB-UniRule"/>
</dbReference>
<dbReference type="InterPro" id="IPR036291">
    <property type="entry name" value="NAD(P)-bd_dom_sf"/>
</dbReference>
<accession>A0A0N0NNX3</accession>
<protein>
    <recommendedName>
        <fullName evidence="2">ATP-grasp domain-containing protein</fullName>
    </recommendedName>
</protein>
<dbReference type="VEuPathDB" id="FungiDB:AB675_5506"/>